<proteinExistence type="predicted"/>
<evidence type="ECO:0000313" key="3">
    <source>
        <dbReference type="Proteomes" id="UP000176376"/>
    </source>
</evidence>
<dbReference type="CDD" id="cd02511">
    <property type="entry name" value="Beta4Glucosyltransferase"/>
    <property type="match status" value="1"/>
</dbReference>
<accession>A0A1F7JMR4</accession>
<dbReference type="Gene3D" id="3.90.550.10">
    <property type="entry name" value="Spore Coat Polysaccharide Biosynthesis Protein SpsA, Chain A"/>
    <property type="match status" value="1"/>
</dbReference>
<name>A0A1F7JMR4_9BACT</name>
<sequence length="253" mass="29657">MSLTILIFTCNEEINIRKAILSAKKLTPNIIVIDSESEDATLRIANQLGVKVFTVKKYDYVEPARSYGISKTETDWILVLDADERLSSQLIGEIQDKIKTEEFSHYKIPRKNIFANVRWLRYGGWWPDYQVRLIKRKYFRSWPVQIHSVPVISGNTGHLDNPLIHYFHPSLENMLSKTIVFEQIEAQLLFEAEKKVTTLTFFRKYIGELYRRLIKYQGLREGTPGIIESIYQAFSKTITHIYLYEKKEKNSTL</sequence>
<dbReference type="InterPro" id="IPR001173">
    <property type="entry name" value="Glyco_trans_2-like"/>
</dbReference>
<dbReference type="Pfam" id="PF00535">
    <property type="entry name" value="Glycos_transf_2"/>
    <property type="match status" value="1"/>
</dbReference>
<dbReference type="PANTHER" id="PTHR43630">
    <property type="entry name" value="POLY-BETA-1,6-N-ACETYL-D-GLUCOSAMINE SYNTHASE"/>
    <property type="match status" value="1"/>
</dbReference>
<organism evidence="2 3">
    <name type="scientific">Candidatus Roizmanbacteria bacterium RIFCSPLOWO2_02_FULL_38_10</name>
    <dbReference type="NCBI Taxonomy" id="1802074"/>
    <lineage>
        <taxon>Bacteria</taxon>
        <taxon>Candidatus Roizmaniibacteriota</taxon>
    </lineage>
</organism>
<dbReference type="SUPFAM" id="SSF53448">
    <property type="entry name" value="Nucleotide-diphospho-sugar transferases"/>
    <property type="match status" value="1"/>
</dbReference>
<evidence type="ECO:0000313" key="2">
    <source>
        <dbReference type="EMBL" id="OGK56894.1"/>
    </source>
</evidence>
<reference evidence="2 3" key="1">
    <citation type="journal article" date="2016" name="Nat. Commun.">
        <title>Thousands of microbial genomes shed light on interconnected biogeochemical processes in an aquifer system.</title>
        <authorList>
            <person name="Anantharaman K."/>
            <person name="Brown C.T."/>
            <person name="Hug L.A."/>
            <person name="Sharon I."/>
            <person name="Castelle C.J."/>
            <person name="Probst A.J."/>
            <person name="Thomas B.C."/>
            <person name="Singh A."/>
            <person name="Wilkins M.J."/>
            <person name="Karaoz U."/>
            <person name="Brodie E.L."/>
            <person name="Williams K.H."/>
            <person name="Hubbard S.S."/>
            <person name="Banfield J.F."/>
        </authorList>
    </citation>
    <scope>NUCLEOTIDE SEQUENCE [LARGE SCALE GENOMIC DNA]</scope>
</reference>
<dbReference type="STRING" id="1802074.A3J15_00655"/>
<evidence type="ECO:0000259" key="1">
    <source>
        <dbReference type="Pfam" id="PF00535"/>
    </source>
</evidence>
<dbReference type="AlphaFoldDB" id="A0A1F7JMR4"/>
<dbReference type="InterPro" id="IPR029044">
    <property type="entry name" value="Nucleotide-diphossugar_trans"/>
</dbReference>
<dbReference type="EMBL" id="MGAY01000019">
    <property type="protein sequence ID" value="OGK56894.1"/>
    <property type="molecule type" value="Genomic_DNA"/>
</dbReference>
<gene>
    <name evidence="2" type="ORF">A3J15_00655</name>
</gene>
<dbReference type="Proteomes" id="UP000176376">
    <property type="component" value="Unassembled WGS sequence"/>
</dbReference>
<protein>
    <recommendedName>
        <fullName evidence="1">Glycosyltransferase 2-like domain-containing protein</fullName>
    </recommendedName>
</protein>
<feature type="domain" description="Glycosyltransferase 2-like" evidence="1">
    <location>
        <begin position="4"/>
        <end position="147"/>
    </location>
</feature>
<dbReference type="PANTHER" id="PTHR43630:SF2">
    <property type="entry name" value="GLYCOSYLTRANSFERASE"/>
    <property type="match status" value="1"/>
</dbReference>
<comment type="caution">
    <text evidence="2">The sequence shown here is derived from an EMBL/GenBank/DDBJ whole genome shotgun (WGS) entry which is preliminary data.</text>
</comment>